<dbReference type="EMBL" id="JACHNB010000001">
    <property type="protein sequence ID" value="MBB4742117.1"/>
    <property type="molecule type" value="Genomic_DNA"/>
</dbReference>
<comment type="caution">
    <text evidence="2">The sequence shown here is derived from an EMBL/GenBank/DDBJ whole genome shotgun (WGS) entry which is preliminary data.</text>
</comment>
<dbReference type="GO" id="GO:0016887">
    <property type="term" value="F:ATP hydrolysis activity"/>
    <property type="evidence" value="ECO:0007669"/>
    <property type="project" value="InterPro"/>
</dbReference>
<name>A0A7W7H1S3_9ACTN</name>
<accession>A0A7W7H1S3</accession>
<dbReference type="Gene3D" id="3.40.50.300">
    <property type="entry name" value="P-loop containing nucleotide triphosphate hydrolases"/>
    <property type="match status" value="1"/>
</dbReference>
<organism evidence="2 3">
    <name type="scientific">Actinoplanes octamycinicus</name>
    <dbReference type="NCBI Taxonomy" id="135948"/>
    <lineage>
        <taxon>Bacteria</taxon>
        <taxon>Bacillati</taxon>
        <taxon>Actinomycetota</taxon>
        <taxon>Actinomycetes</taxon>
        <taxon>Micromonosporales</taxon>
        <taxon>Micromonosporaceae</taxon>
        <taxon>Actinoplanes</taxon>
    </lineage>
</organism>
<protein>
    <submittedName>
        <fullName evidence="2">ATPase subunit of ABC transporter with duplicated ATPase domains</fullName>
    </submittedName>
</protein>
<dbReference type="GO" id="GO:0005524">
    <property type="term" value="F:ATP binding"/>
    <property type="evidence" value="ECO:0007669"/>
    <property type="project" value="InterPro"/>
</dbReference>
<reference evidence="2 3" key="1">
    <citation type="submission" date="2020-08" db="EMBL/GenBank/DDBJ databases">
        <title>Sequencing the genomes of 1000 actinobacteria strains.</title>
        <authorList>
            <person name="Klenk H.-P."/>
        </authorList>
    </citation>
    <scope>NUCLEOTIDE SEQUENCE [LARGE SCALE GENOMIC DNA]</scope>
    <source>
        <strain evidence="2 3">DSM 45809</strain>
    </source>
</reference>
<keyword evidence="3" id="KW-1185">Reference proteome</keyword>
<dbReference type="InterPro" id="IPR003439">
    <property type="entry name" value="ABC_transporter-like_ATP-bd"/>
</dbReference>
<evidence type="ECO:0000313" key="3">
    <source>
        <dbReference type="Proteomes" id="UP000546162"/>
    </source>
</evidence>
<gene>
    <name evidence="2" type="ORF">BJY16_005576</name>
</gene>
<evidence type="ECO:0000259" key="1">
    <source>
        <dbReference type="Pfam" id="PF00005"/>
    </source>
</evidence>
<evidence type="ECO:0000313" key="2">
    <source>
        <dbReference type="EMBL" id="MBB4742117.1"/>
    </source>
</evidence>
<sequence>MTGANGAGKSTLMRLRLMAGELRADHGTVTVTGRVGHLGQRETPWPPGMTVLQAYAQSRTGEPQEHAAARLSHGLPTLAELDLRVGELSYGQPAASN</sequence>
<dbReference type="SUPFAM" id="SSF52540">
    <property type="entry name" value="P-loop containing nucleoside triphosphate hydrolases"/>
    <property type="match status" value="1"/>
</dbReference>
<dbReference type="Pfam" id="PF00005">
    <property type="entry name" value="ABC_tran"/>
    <property type="match status" value="1"/>
</dbReference>
<feature type="domain" description="ABC transporter" evidence="1">
    <location>
        <begin position="2"/>
        <end position="92"/>
    </location>
</feature>
<dbReference type="InterPro" id="IPR027417">
    <property type="entry name" value="P-loop_NTPase"/>
</dbReference>
<dbReference type="Proteomes" id="UP000546162">
    <property type="component" value="Unassembled WGS sequence"/>
</dbReference>
<proteinExistence type="predicted"/>
<dbReference type="AlphaFoldDB" id="A0A7W7H1S3"/>